<comment type="caution">
    <text evidence="6">The sequence shown here is derived from an EMBL/GenBank/DDBJ whole genome shotgun (WGS) entry which is preliminary data.</text>
</comment>
<dbReference type="PANTHER" id="PTHR46481:SF10">
    <property type="entry name" value="ZINC FINGER BED DOMAIN-CONTAINING PROTEIN 39"/>
    <property type="match status" value="1"/>
</dbReference>
<dbReference type="GO" id="GO:0005634">
    <property type="term" value="C:nucleus"/>
    <property type="evidence" value="ECO:0007669"/>
    <property type="project" value="UniProtKB-SubCell"/>
</dbReference>
<name>A0A9R1XF84_LACSA</name>
<gene>
    <name evidence="6" type="ORF">LSAT_V11C500248670</name>
</gene>
<reference evidence="6 7" key="1">
    <citation type="journal article" date="2017" name="Nat. Commun.">
        <title>Genome assembly with in vitro proximity ligation data and whole-genome triplication in lettuce.</title>
        <authorList>
            <person name="Reyes-Chin-Wo S."/>
            <person name="Wang Z."/>
            <person name="Yang X."/>
            <person name="Kozik A."/>
            <person name="Arikit S."/>
            <person name="Song C."/>
            <person name="Xia L."/>
            <person name="Froenicke L."/>
            <person name="Lavelle D.O."/>
            <person name="Truco M.J."/>
            <person name="Xia R."/>
            <person name="Zhu S."/>
            <person name="Xu C."/>
            <person name="Xu H."/>
            <person name="Xu X."/>
            <person name="Cox K."/>
            <person name="Korf I."/>
            <person name="Meyers B.C."/>
            <person name="Michelmore R.W."/>
        </authorList>
    </citation>
    <scope>NUCLEOTIDE SEQUENCE [LARGE SCALE GENOMIC DNA]</scope>
    <source>
        <strain evidence="7">cv. Salinas</strain>
        <tissue evidence="6">Seedlings</tissue>
    </source>
</reference>
<evidence type="ECO:0000256" key="3">
    <source>
        <dbReference type="ARBA" id="ARBA00022771"/>
    </source>
</evidence>
<dbReference type="GO" id="GO:0008270">
    <property type="term" value="F:zinc ion binding"/>
    <property type="evidence" value="ECO:0007669"/>
    <property type="project" value="UniProtKB-KW"/>
</dbReference>
<evidence type="ECO:0000313" key="7">
    <source>
        <dbReference type="Proteomes" id="UP000235145"/>
    </source>
</evidence>
<evidence type="ECO:0000256" key="5">
    <source>
        <dbReference type="ARBA" id="ARBA00023242"/>
    </source>
</evidence>
<comment type="subcellular location">
    <subcellularLocation>
        <location evidence="1">Nucleus</location>
    </subcellularLocation>
</comment>
<organism evidence="6 7">
    <name type="scientific">Lactuca sativa</name>
    <name type="common">Garden lettuce</name>
    <dbReference type="NCBI Taxonomy" id="4236"/>
    <lineage>
        <taxon>Eukaryota</taxon>
        <taxon>Viridiplantae</taxon>
        <taxon>Streptophyta</taxon>
        <taxon>Embryophyta</taxon>
        <taxon>Tracheophyta</taxon>
        <taxon>Spermatophyta</taxon>
        <taxon>Magnoliopsida</taxon>
        <taxon>eudicotyledons</taxon>
        <taxon>Gunneridae</taxon>
        <taxon>Pentapetalae</taxon>
        <taxon>asterids</taxon>
        <taxon>campanulids</taxon>
        <taxon>Asterales</taxon>
        <taxon>Asteraceae</taxon>
        <taxon>Cichorioideae</taxon>
        <taxon>Cichorieae</taxon>
        <taxon>Lactucinae</taxon>
        <taxon>Lactuca</taxon>
    </lineage>
</organism>
<evidence type="ECO:0000256" key="2">
    <source>
        <dbReference type="ARBA" id="ARBA00022723"/>
    </source>
</evidence>
<keyword evidence="7" id="KW-1185">Reference proteome</keyword>
<keyword evidence="4" id="KW-0862">Zinc</keyword>
<evidence type="ECO:0000256" key="4">
    <source>
        <dbReference type="ARBA" id="ARBA00022833"/>
    </source>
</evidence>
<dbReference type="Proteomes" id="UP000235145">
    <property type="component" value="Unassembled WGS sequence"/>
</dbReference>
<dbReference type="InterPro" id="IPR012337">
    <property type="entry name" value="RNaseH-like_sf"/>
</dbReference>
<protein>
    <recommendedName>
        <fullName evidence="8">hAT-like transposase RNase-H fold domain-containing protein</fullName>
    </recommendedName>
</protein>
<accession>A0A9R1XF84</accession>
<dbReference type="InterPro" id="IPR052035">
    <property type="entry name" value="ZnF_BED_domain_contain"/>
</dbReference>
<proteinExistence type="predicted"/>
<dbReference type="AlphaFoldDB" id="A0A9R1XF84"/>
<dbReference type="EMBL" id="NBSK02000005">
    <property type="protein sequence ID" value="KAJ0205847.1"/>
    <property type="molecule type" value="Genomic_DNA"/>
</dbReference>
<dbReference type="SUPFAM" id="SSF53098">
    <property type="entry name" value="Ribonuclease H-like"/>
    <property type="match status" value="1"/>
</dbReference>
<keyword evidence="2" id="KW-0479">Metal-binding</keyword>
<sequence>MFLLIPDMILLMHWEIKDKTFTISVDNAAYNDRALRRLKEIFSRVRKFTCGGRLFHVRCYTHILNLLVKDGHAMIDYVIGEVHEGIARLQTFSNSAHQLQNTR</sequence>
<evidence type="ECO:0008006" key="8">
    <source>
        <dbReference type="Google" id="ProtNLM"/>
    </source>
</evidence>
<keyword evidence="5" id="KW-0539">Nucleus</keyword>
<evidence type="ECO:0000256" key="1">
    <source>
        <dbReference type="ARBA" id="ARBA00004123"/>
    </source>
</evidence>
<dbReference type="PANTHER" id="PTHR46481">
    <property type="entry name" value="ZINC FINGER BED DOMAIN-CONTAINING PROTEIN 4"/>
    <property type="match status" value="1"/>
</dbReference>
<evidence type="ECO:0000313" key="6">
    <source>
        <dbReference type="EMBL" id="KAJ0205847.1"/>
    </source>
</evidence>
<keyword evidence="3" id="KW-0863">Zinc-finger</keyword>